<dbReference type="SUPFAM" id="SSF103473">
    <property type="entry name" value="MFS general substrate transporter"/>
    <property type="match status" value="1"/>
</dbReference>
<proteinExistence type="predicted"/>
<accession>A0A3G2LBD3</accession>
<evidence type="ECO:0000256" key="2">
    <source>
        <dbReference type="SAM" id="Phobius"/>
    </source>
</evidence>
<feature type="region of interest" description="Disordered" evidence="1">
    <location>
        <begin position="82"/>
        <end position="103"/>
    </location>
</feature>
<keyword evidence="2" id="KW-0812">Transmembrane</keyword>
<dbReference type="KEGG" id="emar:D1013_02170"/>
<reference evidence="3 4" key="1">
    <citation type="submission" date="2018-08" db="EMBL/GenBank/DDBJ databases">
        <title>The reduced genetic potential of extracellular carbohydrate catabolism in Euzebyella marina RN62, a Flavobacteriia bacterium isolated from the hadal water.</title>
        <authorList>
            <person name="Xue C."/>
        </authorList>
    </citation>
    <scope>NUCLEOTIDE SEQUENCE [LARGE SCALE GENOMIC DNA]</scope>
    <source>
        <strain evidence="3 4">RN62</strain>
    </source>
</reference>
<keyword evidence="2" id="KW-1133">Transmembrane helix</keyword>
<evidence type="ECO:0000313" key="3">
    <source>
        <dbReference type="EMBL" id="AYN69569.1"/>
    </source>
</evidence>
<dbReference type="AlphaFoldDB" id="A0A3G2LBD3"/>
<evidence type="ECO:0000256" key="1">
    <source>
        <dbReference type="SAM" id="MobiDB-lite"/>
    </source>
</evidence>
<organism evidence="3 4">
    <name type="scientific">Euzebyella marina</name>
    <dbReference type="NCBI Taxonomy" id="1761453"/>
    <lineage>
        <taxon>Bacteria</taxon>
        <taxon>Pseudomonadati</taxon>
        <taxon>Bacteroidota</taxon>
        <taxon>Flavobacteriia</taxon>
        <taxon>Flavobacteriales</taxon>
        <taxon>Flavobacteriaceae</taxon>
        <taxon>Euzebyella</taxon>
    </lineage>
</organism>
<feature type="transmembrane region" description="Helical" evidence="2">
    <location>
        <begin position="63"/>
        <end position="84"/>
    </location>
</feature>
<gene>
    <name evidence="3" type="ORF">D1013_02170</name>
</gene>
<dbReference type="OrthoDB" id="1099872at2"/>
<dbReference type="InterPro" id="IPR036259">
    <property type="entry name" value="MFS_trans_sf"/>
</dbReference>
<keyword evidence="2" id="KW-0472">Membrane</keyword>
<feature type="transmembrane region" description="Helical" evidence="2">
    <location>
        <begin position="25"/>
        <end position="51"/>
    </location>
</feature>
<keyword evidence="4" id="KW-1185">Reference proteome</keyword>
<evidence type="ECO:0000313" key="4">
    <source>
        <dbReference type="Proteomes" id="UP000276309"/>
    </source>
</evidence>
<sequence>MKYKIMKDYVEHQVKSKFERVVKKVFKIICICILVFLFLLLFGYGFMYLWNWLMPDIFGLKTITYWQAVGILVLAKILFGGFSGRKSGKGKPSRKKCGPGRKMKLKSDFSKWKHYDSFWQEEGEQAYNDFVARKTQENNDTN</sequence>
<dbReference type="Proteomes" id="UP000276309">
    <property type="component" value="Chromosome"/>
</dbReference>
<name>A0A3G2LBD3_9FLAO</name>
<dbReference type="EMBL" id="CP032050">
    <property type="protein sequence ID" value="AYN69569.1"/>
    <property type="molecule type" value="Genomic_DNA"/>
</dbReference>
<protein>
    <submittedName>
        <fullName evidence="3">Uncharacterized protein</fullName>
    </submittedName>
</protein>
<feature type="compositionally biased region" description="Basic residues" evidence="1">
    <location>
        <begin position="86"/>
        <end position="103"/>
    </location>
</feature>